<evidence type="ECO:0000313" key="3">
    <source>
        <dbReference type="Proteomes" id="UP000268553"/>
    </source>
</evidence>
<evidence type="ECO:0000256" key="1">
    <source>
        <dbReference type="SAM" id="Phobius"/>
    </source>
</evidence>
<keyword evidence="1" id="KW-0472">Membrane</keyword>
<dbReference type="AlphaFoldDB" id="A0A3R8WLC1"/>
<feature type="transmembrane region" description="Helical" evidence="1">
    <location>
        <begin position="48"/>
        <end position="72"/>
    </location>
</feature>
<accession>A0A3R8WLC1</accession>
<organism evidence="2 3">
    <name type="scientific">Sphingorhabdus wooponensis</name>
    <dbReference type="NCBI Taxonomy" id="940136"/>
    <lineage>
        <taxon>Bacteria</taxon>
        <taxon>Pseudomonadati</taxon>
        <taxon>Pseudomonadota</taxon>
        <taxon>Alphaproteobacteria</taxon>
        <taxon>Sphingomonadales</taxon>
        <taxon>Sphingomonadaceae</taxon>
        <taxon>Sphingorhabdus</taxon>
    </lineage>
</organism>
<keyword evidence="1" id="KW-1133">Transmembrane helix</keyword>
<protein>
    <submittedName>
        <fullName evidence="2">Uncharacterized protein</fullName>
    </submittedName>
</protein>
<sequence length="75" mass="8284">MGNLMHAFEQFVWQDHIWVASSVMSALVVLVSSLADRRRHNRANIDDVGFMPWTAITVFSVLATVLSAALAIKGL</sequence>
<evidence type="ECO:0000313" key="2">
    <source>
        <dbReference type="EMBL" id="RRQ52554.1"/>
    </source>
</evidence>
<dbReference type="EMBL" id="RWJI01000001">
    <property type="protein sequence ID" value="RRQ52554.1"/>
    <property type="molecule type" value="Genomic_DNA"/>
</dbReference>
<feature type="transmembrane region" description="Helical" evidence="1">
    <location>
        <begin position="16"/>
        <end position="36"/>
    </location>
</feature>
<proteinExistence type="predicted"/>
<keyword evidence="1" id="KW-0812">Transmembrane</keyword>
<comment type="caution">
    <text evidence="2">The sequence shown here is derived from an EMBL/GenBank/DDBJ whole genome shotgun (WGS) entry which is preliminary data.</text>
</comment>
<keyword evidence="3" id="KW-1185">Reference proteome</keyword>
<name>A0A3R8WLC1_9SPHN</name>
<dbReference type="Proteomes" id="UP000268553">
    <property type="component" value="Unassembled WGS sequence"/>
</dbReference>
<gene>
    <name evidence="2" type="ORF">D7D48_06885</name>
</gene>
<reference evidence="2 3" key="1">
    <citation type="submission" date="2018-12" db="EMBL/GenBank/DDBJ databases">
        <authorList>
            <person name="Kim S.-J."/>
            <person name="Jung G.-Y."/>
        </authorList>
    </citation>
    <scope>NUCLEOTIDE SEQUENCE [LARGE SCALE GENOMIC DNA]</scope>
    <source>
        <strain evidence="2 3">03SU3-P</strain>
    </source>
</reference>